<organism evidence="10 11">
    <name type="scientific">Gelidibacter algens</name>
    <dbReference type="NCBI Taxonomy" id="49280"/>
    <lineage>
        <taxon>Bacteria</taxon>
        <taxon>Pseudomonadati</taxon>
        <taxon>Bacteroidota</taxon>
        <taxon>Flavobacteriia</taxon>
        <taxon>Flavobacteriales</taxon>
        <taxon>Flavobacteriaceae</taxon>
        <taxon>Gelidibacter</taxon>
    </lineage>
</organism>
<dbReference type="SUPFAM" id="SSF50182">
    <property type="entry name" value="Sm-like ribonucleoproteins"/>
    <property type="match status" value="1"/>
</dbReference>
<name>A0A1A7R090_9FLAO</name>
<evidence type="ECO:0000256" key="6">
    <source>
        <dbReference type="ARBA" id="ARBA00023136"/>
    </source>
</evidence>
<dbReference type="InterPro" id="IPR011066">
    <property type="entry name" value="MscS_channel_C_sf"/>
</dbReference>
<evidence type="ECO:0000313" key="11">
    <source>
        <dbReference type="Proteomes" id="UP000248987"/>
    </source>
</evidence>
<dbReference type="EMBL" id="QLLQ01000005">
    <property type="protein sequence ID" value="RAJ24777.1"/>
    <property type="molecule type" value="Genomic_DNA"/>
</dbReference>
<dbReference type="Gene3D" id="1.10.287.1260">
    <property type="match status" value="1"/>
</dbReference>
<keyword evidence="6 7" id="KW-0472">Membrane</keyword>
<evidence type="ECO:0000256" key="2">
    <source>
        <dbReference type="ARBA" id="ARBA00008017"/>
    </source>
</evidence>
<protein>
    <submittedName>
        <fullName evidence="10">Small-conductance mechanosensitive channel</fullName>
    </submittedName>
</protein>
<gene>
    <name evidence="10" type="ORF">LX77_01773</name>
</gene>
<dbReference type="InterPro" id="IPR010920">
    <property type="entry name" value="LSM_dom_sf"/>
</dbReference>
<evidence type="ECO:0000259" key="8">
    <source>
        <dbReference type="Pfam" id="PF00924"/>
    </source>
</evidence>
<dbReference type="InterPro" id="IPR006685">
    <property type="entry name" value="MscS_channel_2nd"/>
</dbReference>
<dbReference type="STRING" id="49280.A9996_12660"/>
<dbReference type="GO" id="GO:0008381">
    <property type="term" value="F:mechanosensitive monoatomic ion channel activity"/>
    <property type="evidence" value="ECO:0007669"/>
    <property type="project" value="InterPro"/>
</dbReference>
<keyword evidence="4 7" id="KW-0812">Transmembrane</keyword>
<dbReference type="GO" id="GO:0005886">
    <property type="term" value="C:plasma membrane"/>
    <property type="evidence" value="ECO:0007669"/>
    <property type="project" value="UniProtKB-SubCell"/>
</dbReference>
<feature type="domain" description="Mechanosensitive ion channel MscS C-terminal" evidence="9">
    <location>
        <begin position="256"/>
        <end position="346"/>
    </location>
</feature>
<evidence type="ECO:0000256" key="1">
    <source>
        <dbReference type="ARBA" id="ARBA00004651"/>
    </source>
</evidence>
<feature type="domain" description="Mechanosensitive ion channel MscS" evidence="8">
    <location>
        <begin position="180"/>
        <end position="245"/>
    </location>
</feature>
<feature type="transmembrane region" description="Helical" evidence="7">
    <location>
        <begin position="91"/>
        <end position="112"/>
    </location>
</feature>
<dbReference type="InterPro" id="IPR023408">
    <property type="entry name" value="MscS_beta-dom_sf"/>
</dbReference>
<evidence type="ECO:0000256" key="4">
    <source>
        <dbReference type="ARBA" id="ARBA00022692"/>
    </source>
</evidence>
<evidence type="ECO:0000259" key="9">
    <source>
        <dbReference type="Pfam" id="PF21082"/>
    </source>
</evidence>
<dbReference type="PANTHER" id="PTHR30221">
    <property type="entry name" value="SMALL-CONDUCTANCE MECHANOSENSITIVE CHANNEL"/>
    <property type="match status" value="1"/>
</dbReference>
<dbReference type="PANTHER" id="PTHR30221:SF1">
    <property type="entry name" value="SMALL-CONDUCTANCE MECHANOSENSITIVE CHANNEL"/>
    <property type="match status" value="1"/>
</dbReference>
<dbReference type="Proteomes" id="UP000248987">
    <property type="component" value="Unassembled WGS sequence"/>
</dbReference>
<keyword evidence="11" id="KW-1185">Reference proteome</keyword>
<dbReference type="Pfam" id="PF00924">
    <property type="entry name" value="MS_channel_2nd"/>
    <property type="match status" value="1"/>
</dbReference>
<sequence length="370" mass="41656">MTEFFETYKSQIIYGAVVIVIAVTLRIVTNFIIKWLIEKEAQKFPGTPLGPVKILKSTLNTLWLVLGVIALSFIFVDNEKDATLRTYFKLASYLGLVAVVTIVGATLTNMWFKHKIQEKIVSQYDPTSYKFMRYVVVFLICFVGLLFGLLAFPSLKGVAQTALGGAGVLALIAGVASQEALSNLVGGVFIISFKPFKIGDVIKVTDTMLGTVVDITLRHTVIRNFENKMIVIPNAVINKEKLINYDLFEAKCCEHIEVGISYDSNIDNAKKILQEECENHPLIYDNRSELDIKDGMPMVRTALTKINDSSYTIRAWAWARNYTDSFSMKCDVFESTIKRYNAANIELAYPTRTIYMINDEVAIKEKSKEE</sequence>
<reference evidence="10 11" key="1">
    <citation type="submission" date="2018-06" db="EMBL/GenBank/DDBJ databases">
        <title>Genomic Encyclopedia of Archaeal and Bacterial Type Strains, Phase II (KMG-II): from individual species to whole genera.</title>
        <authorList>
            <person name="Goeker M."/>
        </authorList>
    </citation>
    <scope>NUCLEOTIDE SEQUENCE [LARGE SCALE GENOMIC DNA]</scope>
    <source>
        <strain evidence="10 11">DSM 12408</strain>
    </source>
</reference>
<dbReference type="InterPro" id="IPR045275">
    <property type="entry name" value="MscS_archaea/bacteria_type"/>
</dbReference>
<feature type="transmembrane region" description="Helical" evidence="7">
    <location>
        <begin position="58"/>
        <end position="76"/>
    </location>
</feature>
<comment type="similarity">
    <text evidence="2">Belongs to the MscS (TC 1.A.23) family.</text>
</comment>
<evidence type="ECO:0000313" key="10">
    <source>
        <dbReference type="EMBL" id="RAJ24777.1"/>
    </source>
</evidence>
<dbReference type="Gene3D" id="2.30.30.60">
    <property type="match status" value="1"/>
</dbReference>
<keyword evidence="5 7" id="KW-1133">Transmembrane helix</keyword>
<dbReference type="Pfam" id="PF21082">
    <property type="entry name" value="MS_channel_3rd"/>
    <property type="match status" value="1"/>
</dbReference>
<keyword evidence="3" id="KW-1003">Cell membrane</keyword>
<dbReference type="AlphaFoldDB" id="A0A1A7R090"/>
<dbReference type="Gene3D" id="3.30.70.100">
    <property type="match status" value="1"/>
</dbReference>
<evidence type="ECO:0000256" key="5">
    <source>
        <dbReference type="ARBA" id="ARBA00022989"/>
    </source>
</evidence>
<evidence type="ECO:0000256" key="7">
    <source>
        <dbReference type="SAM" id="Phobius"/>
    </source>
</evidence>
<feature type="transmembrane region" description="Helical" evidence="7">
    <location>
        <begin position="12"/>
        <end position="37"/>
    </location>
</feature>
<accession>A0A1A7R090</accession>
<comment type="caution">
    <text evidence="10">The sequence shown here is derived from an EMBL/GenBank/DDBJ whole genome shotgun (WGS) entry which is preliminary data.</text>
</comment>
<evidence type="ECO:0000256" key="3">
    <source>
        <dbReference type="ARBA" id="ARBA00022475"/>
    </source>
</evidence>
<dbReference type="InterPro" id="IPR049278">
    <property type="entry name" value="MS_channel_C"/>
</dbReference>
<feature type="transmembrane region" description="Helical" evidence="7">
    <location>
        <begin position="133"/>
        <end position="152"/>
    </location>
</feature>
<dbReference type="RefSeq" id="WP_066435508.1">
    <property type="nucleotide sequence ID" value="NZ_QLLQ01000005.1"/>
</dbReference>
<dbReference type="OrthoDB" id="9809206at2"/>
<comment type="subcellular location">
    <subcellularLocation>
        <location evidence="1">Cell membrane</location>
        <topology evidence="1">Multi-pass membrane protein</topology>
    </subcellularLocation>
</comment>
<dbReference type="SUPFAM" id="SSF82689">
    <property type="entry name" value="Mechanosensitive channel protein MscS (YggB), C-terminal domain"/>
    <property type="match status" value="1"/>
</dbReference>
<proteinExistence type="inferred from homology"/>